<evidence type="ECO:0000256" key="4">
    <source>
        <dbReference type="ARBA" id="ARBA00022645"/>
    </source>
</evidence>
<evidence type="ECO:0000313" key="12">
    <source>
        <dbReference type="Proteomes" id="UP001153555"/>
    </source>
</evidence>
<dbReference type="PROSITE" id="PS00131">
    <property type="entry name" value="CARBOXYPEPT_SER_SER"/>
    <property type="match status" value="1"/>
</dbReference>
<sequence>MILFACLTSNSNGKRQSEALYRLNKNKLKANTEIDTRPFIPIFDFPQERILSQEGLKEEDLITYLPGQPPVNFSHYSGYVSVDIVAERALFYYFVEADPEKSSNLPLVLWLNGGPGCSSLGYGAMEELGPFRVCSDGKTLYENEYAWNRVANVLFLETPAGVGFSYSKTKSDVMKSGDNETAIDNYVFLLNWLEKFPEYKYRDLYLAGESYAGHYVPQLALNILQHNINGPNIIRLKGIFIGNAWINDETDNKGMYENLETHALISNETLNQLLEYCNFSEKAKVSNQCNKAYGEVGKDIGVIDIYNIYAPLCLNSNLTKTPQSASVLNFDPCSDNYVQAYLNRPEVQKALHANVTNSIPYDWSFCRCG</sequence>
<evidence type="ECO:0000256" key="7">
    <source>
        <dbReference type="ARBA" id="ARBA00022801"/>
    </source>
</evidence>
<dbReference type="PANTHER" id="PTHR11802">
    <property type="entry name" value="SERINE PROTEASE FAMILY S10 SERINE CARBOXYPEPTIDASE"/>
    <property type="match status" value="1"/>
</dbReference>
<dbReference type="EC" id="3.4.16.-" evidence="10"/>
<keyword evidence="5 10" id="KW-0645">Protease</keyword>
<dbReference type="GO" id="GO:0006508">
    <property type="term" value="P:proteolysis"/>
    <property type="evidence" value="ECO:0007669"/>
    <property type="project" value="UniProtKB-KW"/>
</dbReference>
<reference evidence="11" key="1">
    <citation type="submission" date="2019-12" db="EMBL/GenBank/DDBJ databases">
        <authorList>
            <person name="Scholes J."/>
        </authorList>
    </citation>
    <scope>NUCLEOTIDE SEQUENCE</scope>
</reference>
<comment type="similarity">
    <text evidence="2 10">Belongs to the peptidase S10 family.</text>
</comment>
<dbReference type="Gene3D" id="3.40.50.1820">
    <property type="entry name" value="alpha/beta hydrolase"/>
    <property type="match status" value="1"/>
</dbReference>
<evidence type="ECO:0000256" key="6">
    <source>
        <dbReference type="ARBA" id="ARBA00022729"/>
    </source>
</evidence>
<keyword evidence="7 10" id="KW-0378">Hydrolase</keyword>
<dbReference type="EMBL" id="CACSLK010014277">
    <property type="protein sequence ID" value="CAA0816583.1"/>
    <property type="molecule type" value="Genomic_DNA"/>
</dbReference>
<keyword evidence="3" id="KW-0964">Secreted</keyword>
<evidence type="ECO:0000256" key="5">
    <source>
        <dbReference type="ARBA" id="ARBA00022670"/>
    </source>
</evidence>
<dbReference type="FunFam" id="3.40.50.1820:FF:000030">
    <property type="entry name" value="Carboxypeptidase"/>
    <property type="match status" value="1"/>
</dbReference>
<protein>
    <recommendedName>
        <fullName evidence="10">Carboxypeptidase</fullName>
        <ecNumber evidence="10">3.4.16.-</ecNumber>
    </recommendedName>
</protein>
<dbReference type="InterPro" id="IPR018202">
    <property type="entry name" value="Ser_caboxypep_ser_AS"/>
</dbReference>
<dbReference type="GO" id="GO:0005576">
    <property type="term" value="C:extracellular region"/>
    <property type="evidence" value="ECO:0007669"/>
    <property type="project" value="UniProtKB-SubCell"/>
</dbReference>
<accession>A0A9N7R8V7</accession>
<evidence type="ECO:0000256" key="10">
    <source>
        <dbReference type="RuleBase" id="RU361156"/>
    </source>
</evidence>
<keyword evidence="4 10" id="KW-0121">Carboxypeptidase</keyword>
<organism evidence="11 12">
    <name type="scientific">Striga hermonthica</name>
    <name type="common">Purple witchweed</name>
    <name type="synonym">Buchnera hermonthica</name>
    <dbReference type="NCBI Taxonomy" id="68872"/>
    <lineage>
        <taxon>Eukaryota</taxon>
        <taxon>Viridiplantae</taxon>
        <taxon>Streptophyta</taxon>
        <taxon>Embryophyta</taxon>
        <taxon>Tracheophyta</taxon>
        <taxon>Spermatophyta</taxon>
        <taxon>Magnoliopsida</taxon>
        <taxon>eudicotyledons</taxon>
        <taxon>Gunneridae</taxon>
        <taxon>Pentapetalae</taxon>
        <taxon>asterids</taxon>
        <taxon>lamiids</taxon>
        <taxon>Lamiales</taxon>
        <taxon>Orobanchaceae</taxon>
        <taxon>Buchnereae</taxon>
        <taxon>Striga</taxon>
    </lineage>
</organism>
<gene>
    <name evidence="11" type="ORF">SHERM_16449</name>
</gene>
<dbReference type="GO" id="GO:0005773">
    <property type="term" value="C:vacuole"/>
    <property type="evidence" value="ECO:0007669"/>
    <property type="project" value="TreeGrafter"/>
</dbReference>
<dbReference type="GO" id="GO:0004185">
    <property type="term" value="F:serine-type carboxypeptidase activity"/>
    <property type="evidence" value="ECO:0007669"/>
    <property type="project" value="UniProtKB-UniRule"/>
</dbReference>
<dbReference type="Pfam" id="PF00450">
    <property type="entry name" value="Peptidase_S10"/>
    <property type="match status" value="1"/>
</dbReference>
<keyword evidence="6" id="KW-0732">Signal</keyword>
<dbReference type="OrthoDB" id="443318at2759"/>
<dbReference type="SUPFAM" id="SSF53474">
    <property type="entry name" value="alpha/beta-Hydrolases"/>
    <property type="match status" value="1"/>
</dbReference>
<keyword evidence="8" id="KW-1015">Disulfide bond</keyword>
<dbReference type="Proteomes" id="UP001153555">
    <property type="component" value="Unassembled WGS sequence"/>
</dbReference>
<name>A0A9N7R8V7_STRHE</name>
<proteinExistence type="inferred from homology"/>
<evidence type="ECO:0000256" key="3">
    <source>
        <dbReference type="ARBA" id="ARBA00022525"/>
    </source>
</evidence>
<dbReference type="Gene3D" id="6.10.250.940">
    <property type="match status" value="1"/>
</dbReference>
<evidence type="ECO:0000256" key="2">
    <source>
        <dbReference type="ARBA" id="ARBA00009431"/>
    </source>
</evidence>
<evidence type="ECO:0000313" key="11">
    <source>
        <dbReference type="EMBL" id="CAA0816583.1"/>
    </source>
</evidence>
<keyword evidence="9" id="KW-0325">Glycoprotein</keyword>
<dbReference type="InterPro" id="IPR029058">
    <property type="entry name" value="AB_hydrolase_fold"/>
</dbReference>
<dbReference type="PRINTS" id="PR00724">
    <property type="entry name" value="CRBOXYPTASEC"/>
</dbReference>
<comment type="caution">
    <text evidence="11">The sequence shown here is derived from an EMBL/GenBank/DDBJ whole genome shotgun (WGS) entry which is preliminary data.</text>
</comment>
<evidence type="ECO:0000256" key="8">
    <source>
        <dbReference type="ARBA" id="ARBA00023157"/>
    </source>
</evidence>
<dbReference type="InterPro" id="IPR001563">
    <property type="entry name" value="Peptidase_S10"/>
</dbReference>
<evidence type="ECO:0000256" key="9">
    <source>
        <dbReference type="ARBA" id="ARBA00023180"/>
    </source>
</evidence>
<dbReference type="PANTHER" id="PTHR11802:SF132">
    <property type="entry name" value="SERINE CARBOXYPEPTIDASE-LIKE 36-RELATED"/>
    <property type="match status" value="1"/>
</dbReference>
<evidence type="ECO:0000256" key="1">
    <source>
        <dbReference type="ARBA" id="ARBA00004613"/>
    </source>
</evidence>
<keyword evidence="12" id="KW-1185">Reference proteome</keyword>
<comment type="subcellular location">
    <subcellularLocation>
        <location evidence="1">Secreted</location>
    </subcellularLocation>
</comment>
<dbReference type="AlphaFoldDB" id="A0A9N7R8V7"/>